<organism evidence="2">
    <name type="scientific">Cladocopium goreaui</name>
    <dbReference type="NCBI Taxonomy" id="2562237"/>
    <lineage>
        <taxon>Eukaryota</taxon>
        <taxon>Sar</taxon>
        <taxon>Alveolata</taxon>
        <taxon>Dinophyceae</taxon>
        <taxon>Suessiales</taxon>
        <taxon>Symbiodiniaceae</taxon>
        <taxon>Cladocopium</taxon>
    </lineage>
</organism>
<evidence type="ECO:0000313" key="2">
    <source>
        <dbReference type="EMBL" id="CAI3984557.1"/>
    </source>
</evidence>
<reference evidence="3" key="2">
    <citation type="submission" date="2024-04" db="EMBL/GenBank/DDBJ databases">
        <authorList>
            <person name="Chen Y."/>
            <person name="Shah S."/>
            <person name="Dougan E. K."/>
            <person name="Thang M."/>
            <person name="Chan C."/>
        </authorList>
    </citation>
    <scope>NUCLEOTIDE SEQUENCE [LARGE SCALE GENOMIC DNA]</scope>
</reference>
<dbReference type="EMBL" id="CAMXCT020000898">
    <property type="protein sequence ID" value="CAL1137932.1"/>
    <property type="molecule type" value="Genomic_DNA"/>
</dbReference>
<evidence type="ECO:0000313" key="5">
    <source>
        <dbReference type="Proteomes" id="UP001152797"/>
    </source>
</evidence>
<dbReference type="CDD" id="cd02440">
    <property type="entry name" value="AdoMet_MTases"/>
    <property type="match status" value="1"/>
</dbReference>
<dbReference type="OrthoDB" id="8300214at2759"/>
<dbReference type="AlphaFoldDB" id="A0A9P1C305"/>
<dbReference type="InterPro" id="IPR013216">
    <property type="entry name" value="Methyltransf_11"/>
</dbReference>
<keyword evidence="4" id="KW-0808">Transferase</keyword>
<dbReference type="Proteomes" id="UP001152797">
    <property type="component" value="Unassembled WGS sequence"/>
</dbReference>
<feature type="domain" description="Methyltransferase type 11" evidence="1">
    <location>
        <begin position="154"/>
        <end position="247"/>
    </location>
</feature>
<dbReference type="SUPFAM" id="SSF53335">
    <property type="entry name" value="S-adenosyl-L-methionine-dependent methyltransferases"/>
    <property type="match status" value="1"/>
</dbReference>
<evidence type="ECO:0000313" key="3">
    <source>
        <dbReference type="EMBL" id="CAL1137932.1"/>
    </source>
</evidence>
<evidence type="ECO:0000259" key="1">
    <source>
        <dbReference type="Pfam" id="PF08241"/>
    </source>
</evidence>
<dbReference type="EMBL" id="CAMXCT010000898">
    <property type="protein sequence ID" value="CAI3984557.1"/>
    <property type="molecule type" value="Genomic_DNA"/>
</dbReference>
<gene>
    <name evidence="2" type="ORF">C1SCF055_LOCUS12085</name>
</gene>
<dbReference type="Gene3D" id="3.40.50.150">
    <property type="entry name" value="Vaccinia Virus protein VP39"/>
    <property type="match status" value="1"/>
</dbReference>
<dbReference type="GO" id="GO:0032259">
    <property type="term" value="P:methylation"/>
    <property type="evidence" value="ECO:0007669"/>
    <property type="project" value="UniProtKB-KW"/>
</dbReference>
<keyword evidence="4" id="KW-0489">Methyltransferase</keyword>
<dbReference type="GO" id="GO:0008757">
    <property type="term" value="F:S-adenosylmethionine-dependent methyltransferase activity"/>
    <property type="evidence" value="ECO:0007669"/>
    <property type="project" value="InterPro"/>
</dbReference>
<dbReference type="EMBL" id="CAMXCT030000898">
    <property type="protein sequence ID" value="CAL4771869.1"/>
    <property type="molecule type" value="Genomic_DNA"/>
</dbReference>
<evidence type="ECO:0000313" key="4">
    <source>
        <dbReference type="EMBL" id="CAL4771869.1"/>
    </source>
</evidence>
<comment type="caution">
    <text evidence="2">The sequence shown here is derived from an EMBL/GenBank/DDBJ whole genome shotgun (WGS) entry which is preliminary data.</text>
</comment>
<reference evidence="2" key="1">
    <citation type="submission" date="2022-10" db="EMBL/GenBank/DDBJ databases">
        <authorList>
            <person name="Chen Y."/>
            <person name="Dougan E. K."/>
            <person name="Chan C."/>
            <person name="Rhodes N."/>
            <person name="Thang M."/>
        </authorList>
    </citation>
    <scope>NUCLEOTIDE SEQUENCE</scope>
</reference>
<accession>A0A9P1C305</accession>
<dbReference type="InterPro" id="IPR029063">
    <property type="entry name" value="SAM-dependent_MTases_sf"/>
</dbReference>
<name>A0A9P1C305_9DINO</name>
<protein>
    <submittedName>
        <fullName evidence="4">Methyltransferase type 11 domain-containing protein</fullName>
    </submittedName>
</protein>
<keyword evidence="5" id="KW-1185">Reference proteome</keyword>
<proteinExistence type="predicted"/>
<sequence>MLPSCQQTDSFGGVEVFRVACSRAADGYTEGSWARNCSQEPGFKSTTLLPSRAQLSKVGCISEADDRTLALRCRSRRFDSFLLSPSAGLKEENAFQWRCPAYASVGVWNKYSFLANRSCASGFGSWGMRIESQLKCVAVQVAETLQLRPGQSVLDWGSGCGWALTWMSTLYGIRGFGIEATAQNVAWANRFSQGKYCLYGDFDLGWVPDASFDAVISYWALYHHNVSTQCHLIRQLVRKLRPGGRAWFGGNVPSSAINIGNEPFRRRDWKRCLISLAQVGGIPVSLDFMADAALFRRNLFEIGPKPGDYLYFHPTYSVLLRRMS</sequence>
<dbReference type="Pfam" id="PF08241">
    <property type="entry name" value="Methyltransf_11"/>
    <property type="match status" value="1"/>
</dbReference>